<organism evidence="4 5">
    <name type="scientific">Equus caballus</name>
    <name type="common">Horse</name>
    <dbReference type="NCBI Taxonomy" id="9796"/>
    <lineage>
        <taxon>Eukaryota</taxon>
        <taxon>Metazoa</taxon>
        <taxon>Chordata</taxon>
        <taxon>Craniata</taxon>
        <taxon>Vertebrata</taxon>
        <taxon>Euteleostomi</taxon>
        <taxon>Mammalia</taxon>
        <taxon>Eutheria</taxon>
        <taxon>Laurasiatheria</taxon>
        <taxon>Perissodactyla</taxon>
        <taxon>Equidae</taxon>
        <taxon>Equus</taxon>
    </lineage>
</organism>
<sequence>MGGPQQEILSGVIRSVKKDGEWKVGVLIVDHPSMRILSSCCKMSDILAEGITIVEDINKRREPIPSLEAIYLLSPTEKSVQALIADFRGTPTFTYKAAHVFFTDTCPEHLFNELGRSRLAKVVKTLKEIHLAFLPYEAQVFSLDAPHSTYNLYCPFRAGERARQLEALAQQIATLCATLQEYPAIRYRKGPEDTAQLAHAVLAKLNAFKADTPSLGEGPEKTRSQLLIMDRAADPVSPLLHELTFQAMAYDLLDIEQDMYRYETTGLSEAREKAVLLDEDDDLWIELRHMHIADVSKKVTELLKTFCESKRMTTDKANIKDLSHILKKMPQYQKELNKYSTHLHLADDCMKRFKGSVEKLCSVEQDLAMGSDAEGEKIKDAMKLIVPVLLDTAVPAYDKIRVLLLYILLRNGVSEENLAKLIQHANVQAHSSLIRNLEQLGGTITNTGGCGTSSRLGRRERSEPTYQLSRWTPVIKDVMEDAVEDRLDRKLWPFVSDPAPTPSSQAAVSARFGHWHKNKAGVEARAGPRLIIYVMGGVAMSEMRAAYEVTRATDGKWEVLIGSSHILTPTRFLDDLKTLDQKLENIALP</sequence>
<dbReference type="SUPFAM" id="SSF56815">
    <property type="entry name" value="Sec1/munc18-like (SM) proteins"/>
    <property type="match status" value="1"/>
</dbReference>
<dbReference type="AlphaFoldDB" id="A0A9L0TPP9"/>
<comment type="similarity">
    <text evidence="1">Belongs to the STXBP/unc-18/SEC1 family.</text>
</comment>
<gene>
    <name evidence="4" type="primary">STXBP2</name>
</gene>
<dbReference type="InterPro" id="IPR001619">
    <property type="entry name" value="Sec1-like"/>
</dbReference>
<accession>A0A9L0TPP9</accession>
<dbReference type="PANTHER" id="PTHR11679">
    <property type="entry name" value="VESICLE PROTEIN SORTING-ASSOCIATED"/>
    <property type="match status" value="1"/>
</dbReference>
<keyword evidence="3" id="KW-0653">Protein transport</keyword>
<evidence type="ECO:0000313" key="5">
    <source>
        <dbReference type="Proteomes" id="UP000002281"/>
    </source>
</evidence>
<name>A0A9L0TPP9_HORSE</name>
<dbReference type="FunFam" id="3.40.50.2060:FF:000001">
    <property type="entry name" value="syntaxin-binding protein 1 isoform X2"/>
    <property type="match status" value="1"/>
</dbReference>
<protein>
    <submittedName>
        <fullName evidence="4">Syntaxin binding protein 2</fullName>
    </submittedName>
</protein>
<dbReference type="PIRSF" id="PIRSF005715">
    <property type="entry name" value="VPS45_Sec1"/>
    <property type="match status" value="1"/>
</dbReference>
<reference evidence="4" key="2">
    <citation type="submission" date="2025-08" db="UniProtKB">
        <authorList>
            <consortium name="Ensembl"/>
        </authorList>
    </citation>
    <scope>IDENTIFICATION</scope>
    <source>
        <strain evidence="4">Thoroughbred</strain>
    </source>
</reference>
<dbReference type="Ensembl" id="ENSECAT00000146717.1">
    <property type="protein sequence ID" value="ENSECAP00000088986.1"/>
    <property type="gene ID" value="ENSECAG00000016424.4"/>
</dbReference>
<dbReference type="Gene3D" id="3.90.830.10">
    <property type="entry name" value="Syntaxin Binding Protein 1, Chain A, domain 2"/>
    <property type="match status" value="1"/>
</dbReference>
<dbReference type="FunFam" id="3.90.830.10:FF:000001">
    <property type="entry name" value="syntaxin-binding protein 1 isoform X2"/>
    <property type="match status" value="1"/>
</dbReference>
<dbReference type="Gene3D" id="1.25.40.60">
    <property type="match status" value="1"/>
</dbReference>
<dbReference type="InterPro" id="IPR043154">
    <property type="entry name" value="Sec-1-like_dom1"/>
</dbReference>
<dbReference type="Pfam" id="PF00995">
    <property type="entry name" value="Sec1"/>
    <property type="match status" value="1"/>
</dbReference>
<keyword evidence="5" id="KW-1185">Reference proteome</keyword>
<reference evidence="4 5" key="1">
    <citation type="journal article" date="2009" name="Science">
        <title>Genome sequence, comparative analysis, and population genetics of the domestic horse.</title>
        <authorList>
            <consortium name="Broad Institute Genome Sequencing Platform"/>
            <consortium name="Broad Institute Whole Genome Assembly Team"/>
            <person name="Wade C.M."/>
            <person name="Giulotto E."/>
            <person name="Sigurdsson S."/>
            <person name="Zoli M."/>
            <person name="Gnerre S."/>
            <person name="Imsland F."/>
            <person name="Lear T.L."/>
            <person name="Adelson D.L."/>
            <person name="Bailey E."/>
            <person name="Bellone R.R."/>
            <person name="Bloecker H."/>
            <person name="Distl O."/>
            <person name="Edgar R.C."/>
            <person name="Garber M."/>
            <person name="Leeb T."/>
            <person name="Mauceli E."/>
            <person name="MacLeod J.N."/>
            <person name="Penedo M.C.T."/>
            <person name="Raison J.M."/>
            <person name="Sharpe T."/>
            <person name="Vogel J."/>
            <person name="Andersson L."/>
            <person name="Antczak D.F."/>
            <person name="Biagi T."/>
            <person name="Binns M.M."/>
            <person name="Chowdhary B.P."/>
            <person name="Coleman S.J."/>
            <person name="Della Valle G."/>
            <person name="Fryc S."/>
            <person name="Guerin G."/>
            <person name="Hasegawa T."/>
            <person name="Hill E.W."/>
            <person name="Jurka J."/>
            <person name="Kiialainen A."/>
            <person name="Lindgren G."/>
            <person name="Liu J."/>
            <person name="Magnani E."/>
            <person name="Mickelson J.R."/>
            <person name="Murray J."/>
            <person name="Nergadze S.G."/>
            <person name="Onofrio R."/>
            <person name="Pedroni S."/>
            <person name="Piras M.F."/>
            <person name="Raudsepp T."/>
            <person name="Rocchi M."/>
            <person name="Roeed K.H."/>
            <person name="Ryder O.A."/>
            <person name="Searle S."/>
            <person name="Skow L."/>
            <person name="Swinburne J.E."/>
            <person name="Syvaenen A.C."/>
            <person name="Tozaki T."/>
            <person name="Valberg S.J."/>
            <person name="Vaudin M."/>
            <person name="White J.R."/>
            <person name="Zody M.C."/>
            <person name="Lander E.S."/>
            <person name="Lindblad-Toh K."/>
        </authorList>
    </citation>
    <scope>NUCLEOTIDE SEQUENCE [LARGE SCALE GENOMIC DNA]</scope>
    <source>
        <strain evidence="4 5">Thoroughbred</strain>
    </source>
</reference>
<dbReference type="Gene3D" id="3.40.50.1910">
    <property type="match status" value="1"/>
</dbReference>
<evidence type="ECO:0000256" key="2">
    <source>
        <dbReference type="ARBA" id="ARBA00022448"/>
    </source>
</evidence>
<dbReference type="Gene3D" id="3.40.50.2060">
    <property type="match status" value="1"/>
</dbReference>
<dbReference type="GeneTree" id="ENSGT00940000160045"/>
<dbReference type="InterPro" id="IPR027482">
    <property type="entry name" value="Sec1-like_dom2"/>
</dbReference>
<evidence type="ECO:0000313" key="4">
    <source>
        <dbReference type="Ensembl" id="ENSECAP00000088986.1"/>
    </source>
</evidence>
<dbReference type="GO" id="GO:0015031">
    <property type="term" value="P:protein transport"/>
    <property type="evidence" value="ECO:0007669"/>
    <property type="project" value="UniProtKB-KW"/>
</dbReference>
<keyword evidence="2" id="KW-0813">Transport</keyword>
<evidence type="ECO:0000256" key="3">
    <source>
        <dbReference type="ARBA" id="ARBA00022927"/>
    </source>
</evidence>
<dbReference type="InterPro" id="IPR036045">
    <property type="entry name" value="Sec1-like_sf"/>
</dbReference>
<dbReference type="Proteomes" id="UP000002281">
    <property type="component" value="Chromosome 7"/>
</dbReference>
<dbReference type="InterPro" id="IPR043127">
    <property type="entry name" value="Sec-1-like_dom3a"/>
</dbReference>
<dbReference type="GO" id="GO:0019905">
    <property type="term" value="F:syntaxin binding"/>
    <property type="evidence" value="ECO:0007669"/>
    <property type="project" value="UniProtKB-ARBA"/>
</dbReference>
<proteinExistence type="inferred from homology"/>
<reference evidence="4" key="3">
    <citation type="submission" date="2025-09" db="UniProtKB">
        <authorList>
            <consortium name="Ensembl"/>
        </authorList>
    </citation>
    <scope>IDENTIFICATION</scope>
    <source>
        <strain evidence="4">Thoroughbred</strain>
    </source>
</reference>
<evidence type="ECO:0000256" key="1">
    <source>
        <dbReference type="ARBA" id="ARBA00009884"/>
    </source>
</evidence>
<dbReference type="GO" id="GO:0016192">
    <property type="term" value="P:vesicle-mediated transport"/>
    <property type="evidence" value="ECO:0007669"/>
    <property type="project" value="InterPro"/>
</dbReference>